<keyword evidence="4 7" id="KW-0812">Transmembrane</keyword>
<feature type="compositionally biased region" description="Low complexity" evidence="8">
    <location>
        <begin position="16"/>
        <end position="37"/>
    </location>
</feature>
<dbReference type="SUPFAM" id="SSF161098">
    <property type="entry name" value="MetI-like"/>
    <property type="match status" value="1"/>
</dbReference>
<sequence>MATDTDSLVAPRETGAPRSRGSARSARSTRSARAAAGRPGGRRRTGVAYLFLAPFLVLFLVFVLAPAVFGLWISLTNWSPFRATQSFVGLKNYIELFTPGSATSGDFWQSMLATGIFTVASVPFLLLVPLLVAVLLNQRIRAGSFFRAIFFAPYVLGVAVIGVIWKYLLDTQSGIVNHVLGMIGLPDNLPWTVDVPWAWITLVGVTVWWTMGFNTVIILAGLKGISADLYEAAALDGAGAFRQFISVTLPGLRQVMTFVVTITILASANMFGQSFLLTKGGPGNTTRTAIMYIADQGLSQNNMAAASAMSYVLFAFLAIISIVNFRIQRERAEKSAS</sequence>
<keyword evidence="5 7" id="KW-1133">Transmembrane helix</keyword>
<organism evidence="10 11">
    <name type="scientific">Leifsonia shinshuensis</name>
    <dbReference type="NCBI Taxonomy" id="150026"/>
    <lineage>
        <taxon>Bacteria</taxon>
        <taxon>Bacillati</taxon>
        <taxon>Actinomycetota</taxon>
        <taxon>Actinomycetes</taxon>
        <taxon>Micrococcales</taxon>
        <taxon>Microbacteriaceae</taxon>
        <taxon>Leifsonia</taxon>
    </lineage>
</organism>
<dbReference type="InterPro" id="IPR051393">
    <property type="entry name" value="ABC_transporter_permease"/>
</dbReference>
<keyword evidence="6 7" id="KW-0472">Membrane</keyword>
<evidence type="ECO:0000256" key="2">
    <source>
        <dbReference type="ARBA" id="ARBA00022448"/>
    </source>
</evidence>
<dbReference type="Gene3D" id="1.10.3720.10">
    <property type="entry name" value="MetI-like"/>
    <property type="match status" value="1"/>
</dbReference>
<dbReference type="PANTHER" id="PTHR30193:SF41">
    <property type="entry name" value="DIACETYLCHITOBIOSE UPTAKE SYSTEM PERMEASE PROTEIN NGCF"/>
    <property type="match status" value="1"/>
</dbReference>
<dbReference type="Pfam" id="PF00528">
    <property type="entry name" value="BPD_transp_1"/>
    <property type="match status" value="1"/>
</dbReference>
<name>A0A7G6YDE2_9MICO</name>
<comment type="similarity">
    <text evidence="7">Belongs to the binding-protein-dependent transport system permease family.</text>
</comment>
<comment type="subcellular location">
    <subcellularLocation>
        <location evidence="1 7">Cell membrane</location>
        <topology evidence="1 7">Multi-pass membrane protein</topology>
    </subcellularLocation>
</comment>
<protein>
    <submittedName>
        <fullName evidence="10">Sugar ABC transporter permease</fullName>
    </submittedName>
</protein>
<reference evidence="11" key="1">
    <citation type="submission" date="2019-09" db="EMBL/GenBank/DDBJ databases">
        <title>Antimicrobial potential of Antarctic Bacteria.</title>
        <authorList>
            <person name="Benaud N."/>
            <person name="Edwards R.J."/>
            <person name="Ferrari B.C."/>
        </authorList>
    </citation>
    <scope>NUCLEOTIDE SEQUENCE [LARGE SCALE GENOMIC DNA]</scope>
    <source>
        <strain evidence="11">INR9</strain>
    </source>
</reference>
<dbReference type="KEGG" id="lse:F1C12_16240"/>
<feature type="transmembrane region" description="Helical" evidence="7">
    <location>
        <begin position="308"/>
        <end position="327"/>
    </location>
</feature>
<evidence type="ECO:0000256" key="4">
    <source>
        <dbReference type="ARBA" id="ARBA00022692"/>
    </source>
</evidence>
<dbReference type="GO" id="GO:0005886">
    <property type="term" value="C:plasma membrane"/>
    <property type="evidence" value="ECO:0007669"/>
    <property type="project" value="UniProtKB-SubCell"/>
</dbReference>
<feature type="domain" description="ABC transmembrane type-1" evidence="9">
    <location>
        <begin position="111"/>
        <end position="324"/>
    </location>
</feature>
<evidence type="ECO:0000256" key="5">
    <source>
        <dbReference type="ARBA" id="ARBA00022989"/>
    </source>
</evidence>
<gene>
    <name evidence="10" type="ORF">F1C12_16240</name>
</gene>
<evidence type="ECO:0000259" key="9">
    <source>
        <dbReference type="PROSITE" id="PS50928"/>
    </source>
</evidence>
<dbReference type="PANTHER" id="PTHR30193">
    <property type="entry name" value="ABC TRANSPORTER PERMEASE PROTEIN"/>
    <property type="match status" value="1"/>
</dbReference>
<keyword evidence="3" id="KW-1003">Cell membrane</keyword>
<feature type="transmembrane region" description="Helical" evidence="7">
    <location>
        <begin position="255"/>
        <end position="276"/>
    </location>
</feature>
<proteinExistence type="inferred from homology"/>
<evidence type="ECO:0000256" key="1">
    <source>
        <dbReference type="ARBA" id="ARBA00004651"/>
    </source>
</evidence>
<dbReference type="InterPro" id="IPR035906">
    <property type="entry name" value="MetI-like_sf"/>
</dbReference>
<feature type="transmembrane region" description="Helical" evidence="7">
    <location>
        <begin position="148"/>
        <end position="168"/>
    </location>
</feature>
<dbReference type="InterPro" id="IPR000515">
    <property type="entry name" value="MetI-like"/>
</dbReference>
<dbReference type="EMBL" id="CP043641">
    <property type="protein sequence ID" value="QNE36507.1"/>
    <property type="molecule type" value="Genomic_DNA"/>
</dbReference>
<evidence type="ECO:0000313" key="10">
    <source>
        <dbReference type="EMBL" id="QNE36507.1"/>
    </source>
</evidence>
<dbReference type="Proteomes" id="UP000515511">
    <property type="component" value="Chromosome"/>
</dbReference>
<dbReference type="RefSeq" id="WP_185275942.1">
    <property type="nucleotide sequence ID" value="NZ_CP043641.1"/>
</dbReference>
<feature type="transmembrane region" description="Helical" evidence="7">
    <location>
        <begin position="111"/>
        <end position="136"/>
    </location>
</feature>
<feature type="region of interest" description="Disordered" evidence="8">
    <location>
        <begin position="1"/>
        <end position="42"/>
    </location>
</feature>
<accession>A0A7G6YDE2</accession>
<feature type="transmembrane region" description="Helical" evidence="7">
    <location>
        <begin position="197"/>
        <end position="222"/>
    </location>
</feature>
<dbReference type="CDD" id="cd06261">
    <property type="entry name" value="TM_PBP2"/>
    <property type="match status" value="1"/>
</dbReference>
<keyword evidence="2 7" id="KW-0813">Transport</keyword>
<evidence type="ECO:0000256" key="6">
    <source>
        <dbReference type="ARBA" id="ARBA00023136"/>
    </source>
</evidence>
<dbReference type="AlphaFoldDB" id="A0A7G6YDE2"/>
<feature type="transmembrane region" description="Helical" evidence="7">
    <location>
        <begin position="47"/>
        <end position="73"/>
    </location>
</feature>
<dbReference type="PROSITE" id="PS50928">
    <property type="entry name" value="ABC_TM1"/>
    <property type="match status" value="1"/>
</dbReference>
<evidence type="ECO:0000313" key="11">
    <source>
        <dbReference type="Proteomes" id="UP000515511"/>
    </source>
</evidence>
<evidence type="ECO:0000256" key="3">
    <source>
        <dbReference type="ARBA" id="ARBA00022475"/>
    </source>
</evidence>
<dbReference type="GO" id="GO:0055085">
    <property type="term" value="P:transmembrane transport"/>
    <property type="evidence" value="ECO:0007669"/>
    <property type="project" value="InterPro"/>
</dbReference>
<evidence type="ECO:0000256" key="8">
    <source>
        <dbReference type="SAM" id="MobiDB-lite"/>
    </source>
</evidence>
<evidence type="ECO:0000256" key="7">
    <source>
        <dbReference type="RuleBase" id="RU363032"/>
    </source>
</evidence>